<dbReference type="GO" id="GO:0005634">
    <property type="term" value="C:nucleus"/>
    <property type="evidence" value="ECO:0007669"/>
    <property type="project" value="UniProtKB-ARBA"/>
</dbReference>
<dbReference type="InterPro" id="IPR036412">
    <property type="entry name" value="HAD-like_sf"/>
</dbReference>
<dbReference type="SFLD" id="SFLDG01140">
    <property type="entry name" value="C2.B:_Phosphomannomutase_and_P"/>
    <property type="match status" value="1"/>
</dbReference>
<comment type="function">
    <text evidence="13">Involved in the synthesis of the GDP-mannose and dolichol-phosphate-mannose required for a number of critical mannosyl transfer reactions.</text>
</comment>
<proteinExistence type="inferred from homology"/>
<dbReference type="InterPro" id="IPR006379">
    <property type="entry name" value="HAD-SF_hydro_IIB"/>
</dbReference>
<dbReference type="SFLD" id="SFLDF00445">
    <property type="entry name" value="alpha-phosphomannomutase"/>
    <property type="match status" value="1"/>
</dbReference>
<evidence type="ECO:0000256" key="11">
    <source>
        <dbReference type="PIRSR" id="PIRSR605002-2"/>
    </source>
</evidence>
<evidence type="ECO:0000256" key="5">
    <source>
        <dbReference type="ARBA" id="ARBA00012730"/>
    </source>
</evidence>
<keyword evidence="6 13" id="KW-0963">Cytoplasm</keyword>
<sequence>MYNGIGLQTARGSGTNGYVQRNLSSVRPKDPRPTTTQSAPPKRLEPDEAILAHDRKRKIEIECIALEDELEEQGVPEAKIEERVAALRARLLHEHADTKSKFTRTSYAETRNMRPSDTHALGAAKLAETRNMQRALHVRAEYQEGEAFDAEIQERRKSEQFNEPTVIEDGNPSGPVVVYTDPTANMGGDVPPFSARKNPGVLCLFDVDGTLTPARLHVSQDMLDVLKELRQHTAVGFVGGSDLVKIREQLESPNQDVLKEFDYGFAENGLTAYRLGEELPGESFISWLGNEKYNRFVKHVLAYISKLDIPVMRGTFVEFRRGMINVSPVGRNASTSERNEYERYDKEHGVRAKFVEHLKKEFSDYGLTYSIGGQISFDVFPGGWDKTYALRHVEHEKELPNGWKEIHFFGDKTFKGGNDHEIFEDPRVIGHTVTSPEDTIQQLKALFLAYTAWDVAALRWSTLSAHDAAPKPGKLGICRGMYGSRYLPAHLGCASDLGLGVFLSSSEEGGESAPVGAPASETSMHAMVLRNDAFSSDDICADTQRVREQRIVAGALERQSPYWEVQRQTQRGPMQARFALVGRDMERFTAASQRSTSLRTDRGTKRRAMALVARKELGNTDAEAEHSCHSPSPTPEYPGDLTHILPRLVRWSERDESLYKHGEYGWVFDPLDDVRMPSTDLCMALQYYAAQFYQARHVLQPESSFARKDERDKSVCAAIRARCMDQYGFPCTMAPGEPLWDYWIAISVGQGRPMLQALDGSALVALCTFMEEYASRAMPPPIRDSAPDDAFLGAALAEEHTRNRPRTIHQRTPASIMAQWDEDTRNVPM</sequence>
<evidence type="ECO:0000313" key="17">
    <source>
        <dbReference type="Proteomes" id="UP000232875"/>
    </source>
</evidence>
<keyword evidence="8 12" id="KW-0460">Magnesium</keyword>
<dbReference type="GO" id="GO:0046872">
    <property type="term" value="F:metal ion binding"/>
    <property type="evidence" value="ECO:0007669"/>
    <property type="project" value="UniProtKB-KW"/>
</dbReference>
<gene>
    <name evidence="16" type="primary">SEC53</name>
    <name evidence="16" type="ORF">MVES_000503</name>
</gene>
<dbReference type="Gene3D" id="6.10.140.420">
    <property type="match status" value="1"/>
</dbReference>
<reference evidence="16 17" key="1">
    <citation type="submission" date="2017-10" db="EMBL/GenBank/DDBJ databases">
        <title>A novel species of cold-tolerant Malassezia isolated from bats.</title>
        <authorList>
            <person name="Lorch J.M."/>
            <person name="Palmer J.M."/>
            <person name="Vanderwolf K.J."/>
            <person name="Schmidt K.Z."/>
            <person name="Verant M.L."/>
            <person name="Weller T.J."/>
            <person name="Blehert D.S."/>
        </authorList>
    </citation>
    <scope>NUCLEOTIDE SEQUENCE [LARGE SCALE GENOMIC DNA]</scope>
    <source>
        <strain evidence="16 17">NWHC:44797-103</strain>
    </source>
</reference>
<evidence type="ECO:0000256" key="1">
    <source>
        <dbReference type="ARBA" id="ARBA00004496"/>
    </source>
</evidence>
<feature type="binding site" evidence="12">
    <location>
        <position position="411"/>
    </location>
    <ligand>
        <name>Mg(2+)</name>
        <dbReference type="ChEBI" id="CHEBI:18420"/>
        <label>1</label>
    </ligand>
</feature>
<evidence type="ECO:0000256" key="13">
    <source>
        <dbReference type="RuleBase" id="RU361118"/>
    </source>
</evidence>
<evidence type="ECO:0000313" key="16">
    <source>
        <dbReference type="EMBL" id="PKI85902.1"/>
    </source>
</evidence>
<comment type="similarity">
    <text evidence="3 13">Belongs to the eukaryotic PMM family.</text>
</comment>
<dbReference type="InterPro" id="IPR023214">
    <property type="entry name" value="HAD_sf"/>
</dbReference>
<feature type="binding site" evidence="12">
    <location>
        <position position="208"/>
    </location>
    <ligand>
        <name>Mg(2+)</name>
        <dbReference type="ChEBI" id="CHEBI:18420"/>
        <label>1</label>
    </ligand>
</feature>
<evidence type="ECO:0000256" key="7">
    <source>
        <dbReference type="ARBA" id="ARBA00022723"/>
    </source>
</evidence>
<accession>A0A2N1JH85</accession>
<dbReference type="STRING" id="2020962.A0A2N1JH85"/>
<feature type="binding site" evidence="11">
    <location>
        <position position="376"/>
    </location>
    <ligand>
        <name>alpha-D-mannose 1-phosphate</name>
        <dbReference type="ChEBI" id="CHEBI:58409"/>
    </ligand>
</feature>
<dbReference type="InterPro" id="IPR005002">
    <property type="entry name" value="PMM"/>
</dbReference>
<dbReference type="Gene3D" id="3.40.50.1000">
    <property type="entry name" value="HAD superfamily/HAD-like"/>
    <property type="match status" value="1"/>
</dbReference>
<dbReference type="SFLD" id="SFLDS00003">
    <property type="entry name" value="Haloacid_Dehalogenase"/>
    <property type="match status" value="1"/>
</dbReference>
<keyword evidence="9 13" id="KW-0413">Isomerase</keyword>
<dbReference type="NCBIfam" id="TIGR01484">
    <property type="entry name" value="HAD-SF-IIB"/>
    <property type="match status" value="1"/>
</dbReference>
<name>A0A2N1JH85_9BASI</name>
<dbReference type="InterPro" id="IPR043169">
    <property type="entry name" value="PMM_cap"/>
</dbReference>
<feature type="binding site" evidence="12">
    <location>
        <position position="425"/>
    </location>
    <ligand>
        <name>Mg(2+)</name>
        <dbReference type="ChEBI" id="CHEBI:18420"/>
        <label>1</label>
    </ligand>
</feature>
<dbReference type="FunFam" id="3.30.1240.20:FF:000001">
    <property type="entry name" value="Phosphomannomutase"/>
    <property type="match status" value="1"/>
</dbReference>
<dbReference type="GO" id="GO:0009298">
    <property type="term" value="P:GDP-mannose biosynthetic process"/>
    <property type="evidence" value="ECO:0007669"/>
    <property type="project" value="UniProtKB-UniPathway"/>
</dbReference>
<evidence type="ECO:0000256" key="12">
    <source>
        <dbReference type="PIRSR" id="PIRSR605002-3"/>
    </source>
</evidence>
<evidence type="ECO:0000256" key="8">
    <source>
        <dbReference type="ARBA" id="ARBA00022842"/>
    </source>
</evidence>
<evidence type="ECO:0000256" key="6">
    <source>
        <dbReference type="ARBA" id="ARBA00022490"/>
    </source>
</evidence>
<feature type="binding site" evidence="11">
    <location>
        <position position="378"/>
    </location>
    <ligand>
        <name>alpha-D-mannose 1-phosphate</name>
        <dbReference type="ChEBI" id="CHEBI:58409"/>
    </ligand>
</feature>
<comment type="catalytic activity">
    <reaction evidence="13">
        <text>alpha-D-mannose 1-phosphate = D-mannose 6-phosphate</text>
        <dbReference type="Rhea" id="RHEA:11140"/>
        <dbReference type="ChEBI" id="CHEBI:58409"/>
        <dbReference type="ChEBI" id="CHEBI:58735"/>
        <dbReference type="EC" id="5.4.2.8"/>
    </reaction>
</comment>
<keyword evidence="7 12" id="KW-0479">Metal-binding</keyword>
<dbReference type="CDD" id="cd21372">
    <property type="entry name" value="cwf21_CWC21-like"/>
    <property type="match status" value="1"/>
</dbReference>
<dbReference type="PANTHER" id="PTHR10466">
    <property type="entry name" value="PHOSPHOMANNOMUTASE"/>
    <property type="match status" value="1"/>
</dbReference>
<evidence type="ECO:0000256" key="2">
    <source>
        <dbReference type="ARBA" id="ARBA00004699"/>
    </source>
</evidence>
<dbReference type="GO" id="GO:0006013">
    <property type="term" value="P:mannose metabolic process"/>
    <property type="evidence" value="ECO:0007669"/>
    <property type="project" value="TreeGrafter"/>
</dbReference>
<dbReference type="EMBL" id="KZ454987">
    <property type="protein sequence ID" value="PKI85902.1"/>
    <property type="molecule type" value="Genomic_DNA"/>
</dbReference>
<feature type="binding site" evidence="12">
    <location>
        <position position="206"/>
    </location>
    <ligand>
        <name>Mg(2+)</name>
        <dbReference type="ChEBI" id="CHEBI:18420"/>
        <label>1</label>
    </ligand>
</feature>
<comment type="pathway">
    <text evidence="2 13">Nucleotide-sugar biosynthesis; GDP-alpha-D-mannose biosynthesis; alpha-D-mannose 1-phosphate from D-fructose 6-phosphate: step 2/2.</text>
</comment>
<dbReference type="Pfam" id="PF03332">
    <property type="entry name" value="PMM"/>
    <property type="match status" value="1"/>
</dbReference>
<evidence type="ECO:0000256" key="4">
    <source>
        <dbReference type="ARBA" id="ARBA00011738"/>
    </source>
</evidence>
<evidence type="ECO:0000256" key="9">
    <source>
        <dbReference type="ARBA" id="ARBA00023235"/>
    </source>
</evidence>
<dbReference type="OrthoDB" id="10264771at2759"/>
<dbReference type="PANTHER" id="PTHR10466:SF0">
    <property type="entry name" value="PHOSPHOMANNOMUTASE"/>
    <property type="match status" value="1"/>
</dbReference>
<feature type="region of interest" description="Disordered" evidence="14">
    <location>
        <begin position="620"/>
        <end position="639"/>
    </location>
</feature>
<dbReference type="AlphaFoldDB" id="A0A2N1JH85"/>
<dbReference type="Gene3D" id="3.30.1240.20">
    <property type="match status" value="1"/>
</dbReference>
<comment type="subcellular location">
    <subcellularLocation>
        <location evidence="1 13">Cytoplasm</location>
    </subcellularLocation>
</comment>
<dbReference type="SFLD" id="SFLDG01143">
    <property type="entry name" value="C2.B.3:_Phosphomannomutase_Lik"/>
    <property type="match status" value="1"/>
</dbReference>
<dbReference type="Pfam" id="PF08312">
    <property type="entry name" value="cwf21"/>
    <property type="match status" value="1"/>
</dbReference>
<feature type="binding site" evidence="11">
    <location>
        <position position="331"/>
    </location>
    <ligand>
        <name>alpha-D-mannose 1-phosphate</name>
        <dbReference type="ChEBI" id="CHEBI:58409"/>
    </ligand>
</feature>
<dbReference type="SUPFAM" id="SSF56784">
    <property type="entry name" value="HAD-like"/>
    <property type="match status" value="1"/>
</dbReference>
<dbReference type="EC" id="5.4.2.8" evidence="5 13"/>
<evidence type="ECO:0000256" key="10">
    <source>
        <dbReference type="PIRSR" id="PIRSR605002-1"/>
    </source>
</evidence>
<evidence type="ECO:0000259" key="15">
    <source>
        <dbReference type="SMART" id="SM01115"/>
    </source>
</evidence>
<feature type="region of interest" description="Disordered" evidence="14">
    <location>
        <begin position="1"/>
        <end position="48"/>
    </location>
</feature>
<protein>
    <recommendedName>
        <fullName evidence="5 13">Phosphomannomutase</fullName>
        <ecNumber evidence="5 13">5.4.2.8</ecNumber>
    </recommendedName>
</protein>
<dbReference type="SMART" id="SM01115">
    <property type="entry name" value="cwf21"/>
    <property type="match status" value="1"/>
</dbReference>
<dbReference type="GO" id="GO:0005829">
    <property type="term" value="C:cytosol"/>
    <property type="evidence" value="ECO:0007669"/>
    <property type="project" value="TreeGrafter"/>
</dbReference>
<feature type="compositionally biased region" description="Polar residues" evidence="14">
    <location>
        <begin position="10"/>
        <end position="25"/>
    </location>
</feature>
<dbReference type="GO" id="GO:0004615">
    <property type="term" value="F:phosphomannomutase activity"/>
    <property type="evidence" value="ECO:0007669"/>
    <property type="project" value="UniProtKB-EC"/>
</dbReference>
<comment type="subunit">
    <text evidence="4 13">Homodimer.</text>
</comment>
<dbReference type="InterPro" id="IPR013170">
    <property type="entry name" value="mRNA_splic_Cwf21_dom"/>
</dbReference>
<feature type="active site" description="Nucleophile" evidence="10">
    <location>
        <position position="206"/>
    </location>
</feature>
<dbReference type="UniPathway" id="UPA00126">
    <property type="reaction ID" value="UER00424"/>
</dbReference>
<dbReference type="GO" id="GO:0006487">
    <property type="term" value="P:protein N-linked glycosylation"/>
    <property type="evidence" value="ECO:0007669"/>
    <property type="project" value="TreeGrafter"/>
</dbReference>
<feature type="active site" description="Proton donor/acceptor" evidence="10">
    <location>
        <position position="208"/>
    </location>
</feature>
<feature type="binding site" evidence="11">
    <location>
        <position position="338"/>
    </location>
    <ligand>
        <name>alpha-D-mannose 1-phosphate</name>
        <dbReference type="ChEBI" id="CHEBI:58409"/>
    </ligand>
</feature>
<feature type="binding site" evidence="12">
    <location>
        <position position="423"/>
    </location>
    <ligand>
        <name>Mg(2+)</name>
        <dbReference type="ChEBI" id="CHEBI:18420"/>
        <label>1</label>
    </ligand>
</feature>
<feature type="binding site" evidence="11">
    <location>
        <position position="320"/>
    </location>
    <ligand>
        <name>alpha-D-mannose 1-phosphate</name>
        <dbReference type="ChEBI" id="CHEBI:58409"/>
    </ligand>
</feature>
<feature type="domain" description="CWF21" evidence="15">
    <location>
        <begin position="51"/>
        <end position="96"/>
    </location>
</feature>
<comment type="cofactor">
    <cofactor evidence="12">
        <name>Mg(2+)</name>
        <dbReference type="ChEBI" id="CHEBI:18420"/>
    </cofactor>
</comment>
<dbReference type="CDD" id="cd02585">
    <property type="entry name" value="HAD_PMM"/>
    <property type="match status" value="1"/>
</dbReference>
<evidence type="ECO:0000256" key="14">
    <source>
        <dbReference type="SAM" id="MobiDB-lite"/>
    </source>
</evidence>
<keyword evidence="17" id="KW-1185">Reference proteome</keyword>
<organism evidence="16 17">
    <name type="scientific">Malassezia vespertilionis</name>
    <dbReference type="NCBI Taxonomy" id="2020962"/>
    <lineage>
        <taxon>Eukaryota</taxon>
        <taxon>Fungi</taxon>
        <taxon>Dikarya</taxon>
        <taxon>Basidiomycota</taxon>
        <taxon>Ustilaginomycotina</taxon>
        <taxon>Malasseziomycetes</taxon>
        <taxon>Malasseziales</taxon>
        <taxon>Malasseziaceae</taxon>
        <taxon>Malassezia</taxon>
    </lineage>
</organism>
<feature type="binding site" evidence="11">
    <location>
        <position position="215"/>
    </location>
    <ligand>
        <name>alpha-D-mannose 1-phosphate</name>
        <dbReference type="ChEBI" id="CHEBI:58409"/>
    </ligand>
</feature>
<dbReference type="Proteomes" id="UP000232875">
    <property type="component" value="Unassembled WGS sequence"/>
</dbReference>
<evidence type="ECO:0000256" key="3">
    <source>
        <dbReference type="ARBA" id="ARBA00009736"/>
    </source>
</evidence>